<keyword evidence="3" id="KW-1185">Reference proteome</keyword>
<dbReference type="Gramene" id="TraesRN4D0100719500.1">
    <property type="protein sequence ID" value="TraesRN4D0100719500.1"/>
    <property type="gene ID" value="TraesRN4D0100719500"/>
</dbReference>
<proteinExistence type="predicted"/>
<name>A0A3B6JPJ9_WHEAT</name>
<dbReference type="Proteomes" id="UP000019116">
    <property type="component" value="Chromosome 4D"/>
</dbReference>
<dbReference type="EnsemblPlants" id="TraesCS4D02G293800.1">
    <property type="protein sequence ID" value="TraesCS4D02G293800.1.cds1"/>
    <property type="gene ID" value="TraesCS4D02G293800"/>
</dbReference>
<protein>
    <submittedName>
        <fullName evidence="2">Uncharacterized protein</fullName>
    </submittedName>
</protein>
<dbReference type="Gramene" id="TraesSTA4D03G02537920.1">
    <property type="protein sequence ID" value="TraesSTA4D03G02537920.1.CDS1"/>
    <property type="gene ID" value="TraesSTA4D03G02537920"/>
</dbReference>
<feature type="transmembrane region" description="Helical" evidence="1">
    <location>
        <begin position="92"/>
        <end position="113"/>
    </location>
</feature>
<dbReference type="Gramene" id="TraesCS4D02G293800.1">
    <property type="protein sequence ID" value="TraesCS4D02G293800.1.cds1"/>
    <property type="gene ID" value="TraesCS4D02G293800"/>
</dbReference>
<dbReference type="Gramene" id="TraesCS4D03G0695400.1">
    <property type="protein sequence ID" value="TraesCS4D03G0695400.1.CDS1"/>
    <property type="gene ID" value="TraesCS4D03G0695400"/>
</dbReference>
<dbReference type="Gramene" id="TraesROB_scaffold_120643_01G000200.1">
    <property type="protein sequence ID" value="TraesROB_scaffold_120643_01G000200.1"/>
    <property type="gene ID" value="TraesROB_scaffold_120643_01G000200"/>
</dbReference>
<reference evidence="2" key="2">
    <citation type="submission" date="2018-10" db="UniProtKB">
        <authorList>
            <consortium name="EnsemblPlants"/>
        </authorList>
    </citation>
    <scope>IDENTIFICATION</scope>
</reference>
<dbReference type="OMA" id="WFLCNTE"/>
<reference evidence="2" key="1">
    <citation type="submission" date="2018-08" db="EMBL/GenBank/DDBJ databases">
        <authorList>
            <person name="Rossello M."/>
        </authorList>
    </citation>
    <scope>NUCLEOTIDE SEQUENCE [LARGE SCALE GENOMIC DNA]</scope>
    <source>
        <strain evidence="2">cv. Chinese Spring</strain>
    </source>
</reference>
<feature type="transmembrane region" description="Helical" evidence="1">
    <location>
        <begin position="119"/>
        <end position="138"/>
    </location>
</feature>
<dbReference type="Gramene" id="TraesMAC4D03G02540660.1">
    <property type="protein sequence ID" value="TraesMAC4D03G02540660.1.CDS1"/>
    <property type="gene ID" value="TraesMAC4D03G02540660"/>
</dbReference>
<dbReference type="Gramene" id="TraesARI4D03G02582250.1">
    <property type="protein sequence ID" value="TraesARI4D03G02582250.1.CDS1"/>
    <property type="gene ID" value="TraesARI4D03G02582250"/>
</dbReference>
<dbReference type="Gramene" id="TraesJUL4D03G02561580.1">
    <property type="protein sequence ID" value="TraesJUL4D03G02561580.1.CDS1"/>
    <property type="gene ID" value="TraesJUL4D03G02561580"/>
</dbReference>
<keyword evidence="1" id="KW-0472">Membrane</keyword>
<dbReference type="Gramene" id="TraesWEE_scaffold_118459_01G000100.1">
    <property type="protein sequence ID" value="TraesWEE_scaffold_118459_01G000100.1"/>
    <property type="gene ID" value="TraesWEE_scaffold_118459_01G000100"/>
</dbReference>
<sequence length="156" mass="16235">MEVDADSCKAPADSEPADERVARRKSAIGFGLAVSAACATAGGALLAYLPGVSMGAAYGLGFGGLLFLQAFAFFLAPMLWPVEHMTKTMFSWMFKIANSLSMLFWGALIIALFDKVAAATAVMLVADVAGAASLGWLLSMNEGISAQDSSPVDDMV</sequence>
<keyword evidence="1" id="KW-0812">Transmembrane</keyword>
<evidence type="ECO:0000256" key="1">
    <source>
        <dbReference type="SAM" id="Phobius"/>
    </source>
</evidence>
<evidence type="ECO:0000313" key="2">
    <source>
        <dbReference type="EnsemblPlants" id="TraesCS4D02G293800.1.cds1"/>
    </source>
</evidence>
<dbReference type="AlphaFoldDB" id="A0A3B6JPJ9"/>
<dbReference type="Gramene" id="TraesLAC4D03G02496170.1">
    <property type="protein sequence ID" value="TraesLAC4D03G02496170.1.CDS1"/>
    <property type="gene ID" value="TraesLAC4D03G02496170"/>
</dbReference>
<accession>A0A3B6JPJ9</accession>
<dbReference type="Gramene" id="TraesJAG4D03G02539580.1">
    <property type="protein sequence ID" value="TraesJAG4D03G02539580.1.CDS1"/>
    <property type="gene ID" value="TraesJAG4D03G02539580"/>
</dbReference>
<dbReference type="Gramene" id="TraesSYM4D03G02570740.1">
    <property type="protein sequence ID" value="TraesSYM4D03G02570740.1.CDS1"/>
    <property type="gene ID" value="TraesSYM4D03G02570740"/>
</dbReference>
<dbReference type="Gramene" id="TraesNOR4D03G02559910.1">
    <property type="protein sequence ID" value="TraesNOR4D03G02559910.1.CDS1"/>
    <property type="gene ID" value="TraesNOR4D03G02559910"/>
</dbReference>
<evidence type="ECO:0000313" key="3">
    <source>
        <dbReference type="Proteomes" id="UP000019116"/>
    </source>
</evidence>
<dbReference type="Gramene" id="TraesCAD_scaffold_101998_01G000200.1">
    <property type="protein sequence ID" value="TraesCAD_scaffold_101998_01G000200.1"/>
    <property type="gene ID" value="TraesCAD_scaffold_101998_01G000200"/>
</dbReference>
<dbReference type="Gramene" id="TraesCLE_scaffold_108895_01G000100.1">
    <property type="protein sequence ID" value="TraesCLE_scaffold_108895_01G000100.1"/>
    <property type="gene ID" value="TraesCLE_scaffold_108895_01G000100"/>
</dbReference>
<dbReference type="Gramene" id="TraesLDM4D03G02545160.1">
    <property type="protein sequence ID" value="TraesLDM4D03G02545160.1.CDS1"/>
    <property type="gene ID" value="TraesLDM4D03G02545160"/>
</dbReference>
<feature type="transmembrane region" description="Helical" evidence="1">
    <location>
        <begin position="27"/>
        <end position="49"/>
    </location>
</feature>
<keyword evidence="1" id="KW-1133">Transmembrane helix</keyword>
<feature type="transmembrane region" description="Helical" evidence="1">
    <location>
        <begin position="55"/>
        <end position="80"/>
    </location>
</feature>
<organism evidence="2">
    <name type="scientific">Triticum aestivum</name>
    <name type="common">Wheat</name>
    <dbReference type="NCBI Taxonomy" id="4565"/>
    <lineage>
        <taxon>Eukaryota</taxon>
        <taxon>Viridiplantae</taxon>
        <taxon>Streptophyta</taxon>
        <taxon>Embryophyta</taxon>
        <taxon>Tracheophyta</taxon>
        <taxon>Spermatophyta</taxon>
        <taxon>Magnoliopsida</taxon>
        <taxon>Liliopsida</taxon>
        <taxon>Poales</taxon>
        <taxon>Poaceae</taxon>
        <taxon>BOP clade</taxon>
        <taxon>Pooideae</taxon>
        <taxon>Triticodae</taxon>
        <taxon>Triticeae</taxon>
        <taxon>Triticinae</taxon>
        <taxon>Triticum</taxon>
    </lineage>
</organism>